<dbReference type="EMBL" id="JACDXX010000031">
    <property type="protein sequence ID" value="MCB5412174.1"/>
    <property type="molecule type" value="Genomic_DNA"/>
</dbReference>
<comment type="caution">
    <text evidence="2">The sequence shown here is derived from an EMBL/GenBank/DDBJ whole genome shotgun (WGS) entry which is preliminary data.</text>
</comment>
<accession>A0ABS8CRZ8</accession>
<protein>
    <submittedName>
        <fullName evidence="2">Helix-turn-helix domain-containing protein</fullName>
    </submittedName>
</protein>
<organism evidence="2 3">
    <name type="scientific">Pseudogemmobacter faecipullorum</name>
    <dbReference type="NCBI Taxonomy" id="2755041"/>
    <lineage>
        <taxon>Bacteria</taxon>
        <taxon>Pseudomonadati</taxon>
        <taxon>Pseudomonadota</taxon>
        <taxon>Alphaproteobacteria</taxon>
        <taxon>Rhodobacterales</taxon>
        <taxon>Paracoccaceae</taxon>
        <taxon>Pseudogemmobacter</taxon>
    </lineage>
</organism>
<dbReference type="Proteomes" id="UP001198571">
    <property type="component" value="Unassembled WGS sequence"/>
</dbReference>
<proteinExistence type="predicted"/>
<keyword evidence="3" id="KW-1185">Reference proteome</keyword>
<sequence>MSTLPEKAPYGSWVQTERAAHEAWAALVAKAPKAAQLMHLLTARIGENNAVVISHKTLAQLMKVKSLTTVKTALAVLHDERWIEIRQIGDRGTVNAYVLNDRVAWTGPRDGIRYSLFSATVIVSADEQPDRESLGQQAALRSVPGLLPGERQLPSGAGLPPPSEPALPGMEPDLPARFIGGDDG</sequence>
<gene>
    <name evidence="2" type="ORF">H0485_19545</name>
</gene>
<reference evidence="2 3" key="1">
    <citation type="submission" date="2020-07" db="EMBL/GenBank/DDBJ databases">
        <title>Pseudogemmobacter sp. nov., isolated from poultry manure in Taiwan.</title>
        <authorList>
            <person name="Lin S.-Y."/>
            <person name="Tang Y.-S."/>
            <person name="Young C.-C."/>
        </authorList>
    </citation>
    <scope>NUCLEOTIDE SEQUENCE [LARGE SCALE GENOMIC DNA]</scope>
    <source>
        <strain evidence="2 3">CC-YST710</strain>
    </source>
</reference>
<evidence type="ECO:0000313" key="2">
    <source>
        <dbReference type="EMBL" id="MCB5412174.1"/>
    </source>
</evidence>
<evidence type="ECO:0000313" key="3">
    <source>
        <dbReference type="Proteomes" id="UP001198571"/>
    </source>
</evidence>
<feature type="region of interest" description="Disordered" evidence="1">
    <location>
        <begin position="145"/>
        <end position="184"/>
    </location>
</feature>
<evidence type="ECO:0000256" key="1">
    <source>
        <dbReference type="SAM" id="MobiDB-lite"/>
    </source>
</evidence>
<name>A0ABS8CRZ8_9RHOB</name>